<organism evidence="1 2">
    <name type="scientific">Microbulbifer okhotskensis</name>
    <dbReference type="NCBI Taxonomy" id="2926617"/>
    <lineage>
        <taxon>Bacteria</taxon>
        <taxon>Pseudomonadati</taxon>
        <taxon>Pseudomonadota</taxon>
        <taxon>Gammaproteobacteria</taxon>
        <taxon>Cellvibrionales</taxon>
        <taxon>Microbulbiferaceae</taxon>
        <taxon>Microbulbifer</taxon>
    </lineage>
</organism>
<dbReference type="RefSeq" id="WP_252472967.1">
    <property type="nucleotide sequence ID" value="NZ_JALBWM010000234.1"/>
</dbReference>
<proteinExistence type="predicted"/>
<comment type="caution">
    <text evidence="1">The sequence shown here is derived from an EMBL/GenBank/DDBJ whole genome shotgun (WGS) entry which is preliminary data.</text>
</comment>
<accession>A0A9X2ESC6</accession>
<sequence>STFLLPFAVQGQVELRTQTVIAKPPKKQPTVFAICKTAFNIDKFHMRPRDIAGGYIPFVTTKISETSTGDLYPIPLGISKRACVYC</sequence>
<dbReference type="Proteomes" id="UP001139028">
    <property type="component" value="Unassembled WGS sequence"/>
</dbReference>
<dbReference type="EMBL" id="JALBWM010000234">
    <property type="protein sequence ID" value="MCO1336911.1"/>
    <property type="molecule type" value="Genomic_DNA"/>
</dbReference>
<evidence type="ECO:0000313" key="1">
    <source>
        <dbReference type="EMBL" id="MCO1336911.1"/>
    </source>
</evidence>
<keyword evidence="2" id="KW-1185">Reference proteome</keyword>
<protein>
    <submittedName>
        <fullName evidence="1">Uncharacterized protein</fullName>
    </submittedName>
</protein>
<gene>
    <name evidence="1" type="ORF">MO867_21520</name>
</gene>
<name>A0A9X2ESC6_9GAMM</name>
<evidence type="ECO:0000313" key="2">
    <source>
        <dbReference type="Proteomes" id="UP001139028"/>
    </source>
</evidence>
<dbReference type="AlphaFoldDB" id="A0A9X2ESC6"/>
<reference evidence="1" key="1">
    <citation type="journal article" date="2022" name="Arch. Microbiol.">
        <title>Microbulbifer okhotskensis sp. nov., isolated from a deep bottom sediment of the Okhotsk Sea.</title>
        <authorList>
            <person name="Romanenko L."/>
            <person name="Kurilenko V."/>
            <person name="Otstavnykh N."/>
            <person name="Velansky P."/>
            <person name="Isaeva M."/>
            <person name="Mikhailov V."/>
        </authorList>
    </citation>
    <scope>NUCLEOTIDE SEQUENCE</scope>
    <source>
        <strain evidence="1">OS29</strain>
    </source>
</reference>
<feature type="non-terminal residue" evidence="1">
    <location>
        <position position="1"/>
    </location>
</feature>